<evidence type="ECO:0000313" key="9">
    <source>
        <dbReference type="EMBL" id="EGW33013.1"/>
    </source>
</evidence>
<evidence type="ECO:0000256" key="6">
    <source>
        <dbReference type="ARBA" id="ARBA00022989"/>
    </source>
</evidence>
<evidence type="ECO:0000256" key="3">
    <source>
        <dbReference type="ARBA" id="ARBA00022448"/>
    </source>
</evidence>
<dbReference type="EMBL" id="GL996501">
    <property type="protein sequence ID" value="EGW33013.1"/>
    <property type="molecule type" value="Genomic_DNA"/>
</dbReference>
<feature type="transmembrane region" description="Helical" evidence="8">
    <location>
        <begin position="303"/>
        <end position="330"/>
    </location>
</feature>
<dbReference type="OrthoDB" id="1099at2759"/>
<evidence type="ECO:0000256" key="4">
    <source>
        <dbReference type="ARBA" id="ARBA00022475"/>
    </source>
</evidence>
<dbReference type="HOGENOM" id="CLU_030057_6_2_1"/>
<evidence type="ECO:0000256" key="8">
    <source>
        <dbReference type="SAM" id="Phobius"/>
    </source>
</evidence>
<keyword evidence="5 8" id="KW-0812">Transmembrane</keyword>
<dbReference type="STRING" id="619300.G3AKX0"/>
<dbReference type="PANTHER" id="PTHR31686">
    <property type="match status" value="1"/>
</dbReference>
<dbReference type="PANTHER" id="PTHR31686:SF1">
    <property type="entry name" value="SULFITE EFFLUX PUMP SSU1"/>
    <property type="match status" value="1"/>
</dbReference>
<dbReference type="InterPro" id="IPR004695">
    <property type="entry name" value="SLAC1/Mae1/Ssu1/TehA"/>
</dbReference>
<dbReference type="FunFam" id="1.50.10.150:FF:000004">
    <property type="entry name" value="Malic acid transporter"/>
    <property type="match status" value="1"/>
</dbReference>
<keyword evidence="7 8" id="KW-0472">Membrane</keyword>
<evidence type="ECO:0000313" key="10">
    <source>
        <dbReference type="Proteomes" id="UP000000709"/>
    </source>
</evidence>
<dbReference type="InParanoid" id="G3AKX0"/>
<keyword evidence="6 8" id="KW-1133">Transmembrane helix</keyword>
<dbReference type="RefSeq" id="XP_007374528.1">
    <property type="nucleotide sequence ID" value="XM_007374466.1"/>
</dbReference>
<feature type="transmembrane region" description="Helical" evidence="8">
    <location>
        <begin position="231"/>
        <end position="252"/>
    </location>
</feature>
<name>G3AKX0_SPAPN</name>
<proteinExistence type="inferred from homology"/>
<evidence type="ECO:0000256" key="2">
    <source>
        <dbReference type="ARBA" id="ARBA00008566"/>
    </source>
</evidence>
<evidence type="ECO:0008006" key="11">
    <source>
        <dbReference type="Google" id="ProtNLM"/>
    </source>
</evidence>
<dbReference type="GO" id="GO:0000319">
    <property type="term" value="F:sulfite transmembrane transporter activity"/>
    <property type="evidence" value="ECO:0007669"/>
    <property type="project" value="TreeGrafter"/>
</dbReference>
<dbReference type="GO" id="GO:0005886">
    <property type="term" value="C:plasma membrane"/>
    <property type="evidence" value="ECO:0007669"/>
    <property type="project" value="UniProtKB-SubCell"/>
</dbReference>
<dbReference type="CDD" id="cd09318">
    <property type="entry name" value="TDT_SSU1"/>
    <property type="match status" value="1"/>
</dbReference>
<sequence>MPMDFDDTMKMVTSDSVNSNTSSESSESADSAIVGSTLTDRSVYITTWREFLKYELIDQFSPVYFVGFLGCGITGNILYEFPYPAKWLQICGIIMHCLTLVLFLATTALLVLSCWHYPERITRYHYDPSVSIFMGVYSMGFTTIVNGVHYLLNGKYPIFVWVLWWIGVFMAVYNATFIFYFSFLSKLNEHKLKDMNSTIFLPIVCPCVVSSSGNLVAMTLTNPNHRVVTSIASFMLLCVSLVLYHGLGAIYMARLVLVKIPDTYQIFTMFLPIGFLGQSSYSIMLFGTNMYDFIPDKTLASSLFFPCALFAMCLLAGGYIFTFLAIISTLSKIKPFARNLNPEITGYGLIKWNKGYWTMTFPLGTMSLGNIEISRSIGLIPGGFELKFFKVFSCMFSVAVVIICLINLVGMADHIWRTVRKTLYQQHSRVVIEVDKV</sequence>
<dbReference type="Gene3D" id="1.50.10.150">
    <property type="entry name" value="Voltage-dependent anion channel"/>
    <property type="match status" value="1"/>
</dbReference>
<dbReference type="FunCoup" id="G3AKX0">
    <property type="interactions" value="35"/>
</dbReference>
<keyword evidence="4" id="KW-1003">Cell membrane</keyword>
<keyword evidence="3" id="KW-0813">Transport</keyword>
<feature type="transmembrane region" description="Helical" evidence="8">
    <location>
        <begin position="63"/>
        <end position="81"/>
    </location>
</feature>
<dbReference type="InterPro" id="IPR051629">
    <property type="entry name" value="Sulfite_efflux_TDT"/>
</dbReference>
<feature type="transmembrane region" description="Helical" evidence="8">
    <location>
        <begin position="195"/>
        <end position="219"/>
    </location>
</feature>
<comment type="similarity">
    <text evidence="2">Belongs to the tellurite-resistance/dicarboxylate transporter (TDT) family.</text>
</comment>
<comment type="subcellular location">
    <subcellularLocation>
        <location evidence="1">Cell membrane</location>
        <topology evidence="1">Multi-pass membrane protein</topology>
    </subcellularLocation>
</comment>
<dbReference type="OMA" id="AWHAVIM"/>
<feature type="transmembrane region" description="Helical" evidence="8">
    <location>
        <begin position="87"/>
        <end position="112"/>
    </location>
</feature>
<feature type="transmembrane region" description="Helical" evidence="8">
    <location>
        <begin position="132"/>
        <end position="152"/>
    </location>
</feature>
<dbReference type="AlphaFoldDB" id="G3AKX0"/>
<feature type="transmembrane region" description="Helical" evidence="8">
    <location>
        <begin position="388"/>
        <end position="409"/>
    </location>
</feature>
<feature type="transmembrane region" description="Helical" evidence="8">
    <location>
        <begin position="264"/>
        <end position="283"/>
    </location>
</feature>
<dbReference type="Proteomes" id="UP000000709">
    <property type="component" value="Unassembled WGS sequence"/>
</dbReference>
<gene>
    <name evidence="9" type="ORF">SPAPADRAFT_60338</name>
</gene>
<keyword evidence="10" id="KW-1185">Reference proteome</keyword>
<dbReference type="GeneID" id="18873351"/>
<organism evidence="10">
    <name type="scientific">Spathaspora passalidarum (strain NRRL Y-27907 / 11-Y1)</name>
    <dbReference type="NCBI Taxonomy" id="619300"/>
    <lineage>
        <taxon>Eukaryota</taxon>
        <taxon>Fungi</taxon>
        <taxon>Dikarya</taxon>
        <taxon>Ascomycota</taxon>
        <taxon>Saccharomycotina</taxon>
        <taxon>Pichiomycetes</taxon>
        <taxon>Debaryomycetaceae</taxon>
        <taxon>Spathaspora</taxon>
    </lineage>
</organism>
<accession>G3AKX0</accession>
<evidence type="ECO:0000256" key="7">
    <source>
        <dbReference type="ARBA" id="ARBA00023136"/>
    </source>
</evidence>
<protein>
    <recommendedName>
        <fullName evidence="11">Sulfite efflux pump SSU1</fullName>
    </recommendedName>
</protein>
<reference evidence="9 10" key="1">
    <citation type="journal article" date="2011" name="Proc. Natl. Acad. Sci. U.S.A.">
        <title>Comparative genomics of xylose-fermenting fungi for enhanced biofuel production.</title>
        <authorList>
            <person name="Wohlbach D.J."/>
            <person name="Kuo A."/>
            <person name="Sato T.K."/>
            <person name="Potts K.M."/>
            <person name="Salamov A.A."/>
            <person name="LaButti K.M."/>
            <person name="Sun H."/>
            <person name="Clum A."/>
            <person name="Pangilinan J.L."/>
            <person name="Lindquist E.A."/>
            <person name="Lucas S."/>
            <person name="Lapidus A."/>
            <person name="Jin M."/>
            <person name="Gunawan C."/>
            <person name="Balan V."/>
            <person name="Dale B.E."/>
            <person name="Jeffries T.W."/>
            <person name="Zinkel R."/>
            <person name="Barry K.W."/>
            <person name="Grigoriev I.V."/>
            <person name="Gasch A.P."/>
        </authorList>
    </citation>
    <scope>NUCLEOTIDE SEQUENCE [LARGE SCALE GENOMIC DNA]</scope>
    <source>
        <strain evidence="10">NRRL Y-27907 / 11-Y1</strain>
    </source>
</reference>
<evidence type="ECO:0000256" key="1">
    <source>
        <dbReference type="ARBA" id="ARBA00004651"/>
    </source>
</evidence>
<dbReference type="eggNOG" id="ENOG502QT02">
    <property type="taxonomic scope" value="Eukaryota"/>
</dbReference>
<dbReference type="KEGG" id="spaa:SPAPADRAFT_60338"/>
<feature type="transmembrane region" description="Helical" evidence="8">
    <location>
        <begin position="158"/>
        <end position="183"/>
    </location>
</feature>
<evidence type="ECO:0000256" key="5">
    <source>
        <dbReference type="ARBA" id="ARBA00022692"/>
    </source>
</evidence>
<dbReference type="InterPro" id="IPR038665">
    <property type="entry name" value="Voltage-dep_anion_channel_sf"/>
</dbReference>
<dbReference type="Pfam" id="PF03595">
    <property type="entry name" value="SLAC1"/>
    <property type="match status" value="1"/>
</dbReference>